<keyword evidence="4" id="KW-1185">Reference proteome</keyword>
<evidence type="ECO:0000313" key="3">
    <source>
        <dbReference type="EMBL" id="KAK2960004.1"/>
    </source>
</evidence>
<evidence type="ECO:0008006" key="5">
    <source>
        <dbReference type="Google" id="ProtNLM"/>
    </source>
</evidence>
<reference evidence="3 4" key="1">
    <citation type="journal article" date="2022" name="bioRxiv">
        <title>Genomics of Preaxostyla Flagellates Illuminates Evolutionary Transitions and the Path Towards Mitochondrial Loss.</title>
        <authorList>
            <person name="Novak L.V.F."/>
            <person name="Treitli S.C."/>
            <person name="Pyrih J."/>
            <person name="Halakuc P."/>
            <person name="Pipaliya S.V."/>
            <person name="Vacek V."/>
            <person name="Brzon O."/>
            <person name="Soukal P."/>
            <person name="Eme L."/>
            <person name="Dacks J.B."/>
            <person name="Karnkowska A."/>
            <person name="Elias M."/>
            <person name="Hampl V."/>
        </authorList>
    </citation>
    <scope>NUCLEOTIDE SEQUENCE [LARGE SCALE GENOMIC DNA]</scope>
    <source>
        <strain evidence="3">NAU3</strain>
        <tissue evidence="3">Gut</tissue>
    </source>
</reference>
<keyword evidence="2" id="KW-1133">Transmembrane helix</keyword>
<sequence>MLSHTKTHQMHSVPTVNLQQLEDRSKFIRLHCATSFLAISRSILLIVLVIIGPLQFINIKAPSELFFAFAMICTINTIVSGYIVFKANQFDENKPVCPKGKKSRHASSDHSAPFEDESNDNYEVSPMDLRSELMEERNLSRTETPTPPNECTAIYPLSTDPSANREFPEAVHIFLRTEPPAEGVSSKHEDSKSMPLLSVMNFHKMTVEQLKEVFELDFLLVDPF</sequence>
<evidence type="ECO:0000256" key="2">
    <source>
        <dbReference type="SAM" id="Phobius"/>
    </source>
</evidence>
<protein>
    <recommendedName>
        <fullName evidence="5">Transmembrane protein</fullName>
    </recommendedName>
</protein>
<accession>A0ABQ9Y8L7</accession>
<keyword evidence="2" id="KW-0812">Transmembrane</keyword>
<feature type="transmembrane region" description="Helical" evidence="2">
    <location>
        <begin position="36"/>
        <end position="59"/>
    </location>
</feature>
<proteinExistence type="predicted"/>
<evidence type="ECO:0000256" key="1">
    <source>
        <dbReference type="SAM" id="MobiDB-lite"/>
    </source>
</evidence>
<comment type="caution">
    <text evidence="3">The sequence shown here is derived from an EMBL/GenBank/DDBJ whole genome shotgun (WGS) entry which is preliminary data.</text>
</comment>
<keyword evidence="2" id="KW-0472">Membrane</keyword>
<feature type="transmembrane region" description="Helical" evidence="2">
    <location>
        <begin position="65"/>
        <end position="85"/>
    </location>
</feature>
<organism evidence="3 4">
    <name type="scientific">Blattamonas nauphoetae</name>
    <dbReference type="NCBI Taxonomy" id="2049346"/>
    <lineage>
        <taxon>Eukaryota</taxon>
        <taxon>Metamonada</taxon>
        <taxon>Preaxostyla</taxon>
        <taxon>Oxymonadida</taxon>
        <taxon>Blattamonas</taxon>
    </lineage>
</organism>
<name>A0ABQ9Y8L7_9EUKA</name>
<feature type="region of interest" description="Disordered" evidence="1">
    <location>
        <begin position="96"/>
        <end position="122"/>
    </location>
</feature>
<dbReference type="EMBL" id="JARBJD010000025">
    <property type="protein sequence ID" value="KAK2960004.1"/>
    <property type="molecule type" value="Genomic_DNA"/>
</dbReference>
<evidence type="ECO:0000313" key="4">
    <source>
        <dbReference type="Proteomes" id="UP001281761"/>
    </source>
</evidence>
<dbReference type="Proteomes" id="UP001281761">
    <property type="component" value="Unassembled WGS sequence"/>
</dbReference>
<gene>
    <name evidence="3" type="ORF">BLNAU_4887</name>
</gene>